<accession>A0A0H4VD59</accession>
<proteinExistence type="predicted"/>
<dbReference type="Proteomes" id="UP000059113">
    <property type="component" value="Chromosome"/>
</dbReference>
<evidence type="ECO:0000313" key="2">
    <source>
        <dbReference type="Proteomes" id="UP000059113"/>
    </source>
</evidence>
<sequence length="41" mass="4388">MLLLRTSFHRPSTIASLSRLTKIAGVATPDAPALRAQKRAA</sequence>
<evidence type="ECO:0000313" key="1">
    <source>
        <dbReference type="EMBL" id="AKQ40776.2"/>
    </source>
</evidence>
<name>A0A0H4VD59_9SPHN</name>
<reference evidence="2" key="2">
    <citation type="submission" date="2015-04" db="EMBL/GenBank/DDBJ databases">
        <title>The complete genome sequence of Erythrobacter sp. s21-N3.</title>
        <authorList>
            <person name="Zhuang L."/>
            <person name="Liu Y."/>
            <person name="Shao Z."/>
        </authorList>
    </citation>
    <scope>NUCLEOTIDE SEQUENCE [LARGE SCALE GENOMIC DNA]</scope>
    <source>
        <strain evidence="2">s21-N3</strain>
    </source>
</reference>
<protein>
    <submittedName>
        <fullName evidence="1">Uncharacterized protein</fullName>
    </submittedName>
</protein>
<organism evidence="1 2">
    <name type="scientific">Aurantiacibacter atlanticus</name>
    <dbReference type="NCBI Taxonomy" id="1648404"/>
    <lineage>
        <taxon>Bacteria</taxon>
        <taxon>Pseudomonadati</taxon>
        <taxon>Pseudomonadota</taxon>
        <taxon>Alphaproteobacteria</taxon>
        <taxon>Sphingomonadales</taxon>
        <taxon>Erythrobacteraceae</taxon>
        <taxon>Aurantiacibacter</taxon>
    </lineage>
</organism>
<gene>
    <name evidence="1" type="ORF">CP97_00015</name>
</gene>
<keyword evidence="2" id="KW-1185">Reference proteome</keyword>
<reference evidence="1 2" key="1">
    <citation type="journal article" date="2015" name="Int. J. Syst. Evol. Microbiol.">
        <title>Erythrobacter atlanticus sp. nov., a bacterium from ocean sediment able to degrade polycyclic aromatic hydrocarbons.</title>
        <authorList>
            <person name="Zhuang L."/>
            <person name="Liu Y."/>
            <person name="Wang L."/>
            <person name="Wang W."/>
            <person name="Shao Z."/>
        </authorList>
    </citation>
    <scope>NUCLEOTIDE SEQUENCE [LARGE SCALE GENOMIC DNA]</scope>
    <source>
        <strain evidence="2">s21-N3</strain>
    </source>
</reference>
<dbReference type="AlphaFoldDB" id="A0A0H4VD59"/>
<dbReference type="EMBL" id="CP011310">
    <property type="protein sequence ID" value="AKQ40776.2"/>
    <property type="molecule type" value="Genomic_DNA"/>
</dbReference>
<dbReference type="KEGG" id="ery:CP97_00015"/>